<name>A0ABM1ABW6_APLCA</name>
<evidence type="ECO:0000259" key="14">
    <source>
        <dbReference type="PROSITE" id="PS50227"/>
    </source>
</evidence>
<keyword evidence="9" id="KW-1015">Disulfide bond</keyword>
<dbReference type="PRINTS" id="PR00249">
    <property type="entry name" value="GPCRSECRETIN"/>
</dbReference>
<feature type="transmembrane region" description="Helical" evidence="13">
    <location>
        <begin position="184"/>
        <end position="205"/>
    </location>
</feature>
<keyword evidence="3" id="KW-1003">Cell membrane</keyword>
<evidence type="ECO:0000256" key="6">
    <source>
        <dbReference type="ARBA" id="ARBA00022989"/>
    </source>
</evidence>
<evidence type="ECO:0000256" key="11">
    <source>
        <dbReference type="ARBA" id="ARBA00023180"/>
    </source>
</evidence>
<dbReference type="RefSeq" id="XP_012944751.1">
    <property type="nucleotide sequence ID" value="XM_013089297.2"/>
</dbReference>
<feature type="transmembrane region" description="Helical" evidence="13">
    <location>
        <begin position="284"/>
        <end position="304"/>
    </location>
</feature>
<evidence type="ECO:0000313" key="17">
    <source>
        <dbReference type="RefSeq" id="XP_012944751.1"/>
    </source>
</evidence>
<gene>
    <name evidence="17" type="primary">LOC101845523</name>
</gene>
<dbReference type="PROSITE" id="PS50227">
    <property type="entry name" value="G_PROTEIN_RECEP_F2_3"/>
    <property type="match status" value="1"/>
</dbReference>
<evidence type="ECO:0000313" key="16">
    <source>
        <dbReference type="Proteomes" id="UP000694888"/>
    </source>
</evidence>
<keyword evidence="7" id="KW-0297">G-protein coupled receptor</keyword>
<dbReference type="InterPro" id="IPR036445">
    <property type="entry name" value="GPCR_2_extracell_dom_sf"/>
</dbReference>
<keyword evidence="5" id="KW-0732">Signal</keyword>
<evidence type="ECO:0000256" key="4">
    <source>
        <dbReference type="ARBA" id="ARBA00022692"/>
    </source>
</evidence>
<keyword evidence="8 13" id="KW-0472">Membrane</keyword>
<protein>
    <submittedName>
        <fullName evidence="17">Parathyroid hormone/parathyroid hormone-related peptide receptor</fullName>
    </submittedName>
</protein>
<dbReference type="InterPro" id="IPR001879">
    <property type="entry name" value="GPCR_2_extracellular_dom"/>
</dbReference>
<dbReference type="PANTHER" id="PTHR45620:SF1">
    <property type="entry name" value="G-PROTEIN COUPLED RECEPTORS FAMILY 2 PROFILE 2 DOMAIN-CONTAINING PROTEIN"/>
    <property type="match status" value="1"/>
</dbReference>
<dbReference type="InterPro" id="IPR050332">
    <property type="entry name" value="GPCR_2"/>
</dbReference>
<comment type="similarity">
    <text evidence="2">Belongs to the G-protein coupled receptor 2 family.</text>
</comment>
<keyword evidence="12" id="KW-0807">Transducer</keyword>
<evidence type="ECO:0000256" key="9">
    <source>
        <dbReference type="ARBA" id="ARBA00023157"/>
    </source>
</evidence>
<feature type="domain" description="G-protein coupled receptors family 2 profile 2" evidence="15">
    <location>
        <begin position="182"/>
        <end position="428"/>
    </location>
</feature>
<dbReference type="InterPro" id="IPR017981">
    <property type="entry name" value="GPCR_2-like_7TM"/>
</dbReference>
<keyword evidence="6 13" id="KW-1133">Transmembrane helix</keyword>
<evidence type="ECO:0000256" key="3">
    <source>
        <dbReference type="ARBA" id="ARBA00022475"/>
    </source>
</evidence>
<comment type="subcellular location">
    <subcellularLocation>
        <location evidence="1">Cell membrane</location>
        <topology evidence="1">Multi-pass membrane protein</topology>
    </subcellularLocation>
</comment>
<dbReference type="SMART" id="SM00008">
    <property type="entry name" value="HormR"/>
    <property type="match status" value="1"/>
</dbReference>
<dbReference type="PROSITE" id="PS00649">
    <property type="entry name" value="G_PROTEIN_RECEP_F2_1"/>
    <property type="match status" value="1"/>
</dbReference>
<feature type="transmembrane region" description="Helical" evidence="13">
    <location>
        <begin position="311"/>
        <end position="330"/>
    </location>
</feature>
<organism evidence="16 17">
    <name type="scientific">Aplysia californica</name>
    <name type="common">California sea hare</name>
    <dbReference type="NCBI Taxonomy" id="6500"/>
    <lineage>
        <taxon>Eukaryota</taxon>
        <taxon>Metazoa</taxon>
        <taxon>Spiralia</taxon>
        <taxon>Lophotrochozoa</taxon>
        <taxon>Mollusca</taxon>
        <taxon>Gastropoda</taxon>
        <taxon>Heterobranchia</taxon>
        <taxon>Euthyneura</taxon>
        <taxon>Tectipleura</taxon>
        <taxon>Aplysiida</taxon>
        <taxon>Aplysioidea</taxon>
        <taxon>Aplysiidae</taxon>
        <taxon>Aplysia</taxon>
    </lineage>
</organism>
<dbReference type="InterPro" id="IPR003287">
    <property type="entry name" value="GPCR_2_calcitonin_rcpt_fam"/>
</dbReference>
<dbReference type="Gene3D" id="1.20.1070.10">
    <property type="entry name" value="Rhodopsin 7-helix transmembrane proteins"/>
    <property type="match status" value="1"/>
</dbReference>
<keyword evidence="10 17" id="KW-0675">Receptor</keyword>
<dbReference type="SUPFAM" id="SSF81321">
    <property type="entry name" value="Family A G protein-coupled receptor-like"/>
    <property type="match status" value="1"/>
</dbReference>
<accession>A0ABM1ABW6</accession>
<keyword evidence="4 13" id="KW-0812">Transmembrane</keyword>
<feature type="transmembrane region" description="Helical" evidence="13">
    <location>
        <begin position="394"/>
        <end position="415"/>
    </location>
</feature>
<dbReference type="PANTHER" id="PTHR45620">
    <property type="entry name" value="PDF RECEPTOR-LIKE PROTEIN-RELATED"/>
    <property type="match status" value="1"/>
</dbReference>
<evidence type="ECO:0000256" key="8">
    <source>
        <dbReference type="ARBA" id="ARBA00023136"/>
    </source>
</evidence>
<evidence type="ECO:0000256" key="1">
    <source>
        <dbReference type="ARBA" id="ARBA00004651"/>
    </source>
</evidence>
<feature type="domain" description="G-protein coupled receptors family 2 profile 1" evidence="14">
    <location>
        <begin position="79"/>
        <end position="163"/>
    </location>
</feature>
<dbReference type="InterPro" id="IPR017983">
    <property type="entry name" value="GPCR_2_secretin-like_CS"/>
</dbReference>
<dbReference type="Pfam" id="PF02793">
    <property type="entry name" value="HRM"/>
    <property type="match status" value="1"/>
</dbReference>
<dbReference type="Proteomes" id="UP000694888">
    <property type="component" value="Unplaced"/>
</dbReference>
<evidence type="ECO:0000256" key="5">
    <source>
        <dbReference type="ARBA" id="ARBA00022729"/>
    </source>
</evidence>
<dbReference type="GeneID" id="101845523"/>
<feature type="non-terminal residue" evidence="17">
    <location>
        <position position="428"/>
    </location>
</feature>
<evidence type="ECO:0000256" key="10">
    <source>
        <dbReference type="ARBA" id="ARBA00023170"/>
    </source>
</evidence>
<dbReference type="Pfam" id="PF00002">
    <property type="entry name" value="7tm_2"/>
    <property type="match status" value="1"/>
</dbReference>
<dbReference type="PRINTS" id="PR01350">
    <property type="entry name" value="CTRFAMILY"/>
</dbReference>
<evidence type="ECO:0000256" key="2">
    <source>
        <dbReference type="ARBA" id="ARBA00005314"/>
    </source>
</evidence>
<feature type="transmembrane region" description="Helical" evidence="13">
    <location>
        <begin position="350"/>
        <end position="374"/>
    </location>
</feature>
<evidence type="ECO:0000259" key="15">
    <source>
        <dbReference type="PROSITE" id="PS50261"/>
    </source>
</evidence>
<reference evidence="17" key="1">
    <citation type="submission" date="2025-08" db="UniProtKB">
        <authorList>
            <consortium name="RefSeq"/>
        </authorList>
    </citation>
    <scope>IDENTIFICATION</scope>
</reference>
<evidence type="ECO:0000256" key="7">
    <source>
        <dbReference type="ARBA" id="ARBA00023040"/>
    </source>
</evidence>
<dbReference type="PROSITE" id="PS50261">
    <property type="entry name" value="G_PROTEIN_RECEP_F2_4"/>
    <property type="match status" value="1"/>
</dbReference>
<keyword evidence="11" id="KW-0325">Glycoprotein</keyword>
<sequence length="428" mass="48764">MVKPRAVSRLTHTSRRTRACPCLKPTPRRAHTSSSVFLMLLLTQTTAMIGAVGTAETAASVVNISADDQNARIEYEQIRCLDYFDSQPATSDNGSFCPRVWDSLLCWPDTPAGVVAVQPCPDYVQGFKPWENATRECREDGTWYFDAHHNRSWTDYSFCTNRDPDVPVETAGDFVKAHMDRIRLMYNVGYGISLVSLVLSVFIMIGFKKLHCPRNTIHLNLFFSFILRASFSFMKENLLVQGLGFPSDVTRPSEDGPFIFKNGSTHWECKLFFTCFHYILGANYMWISAEALYLHILISVAVFSERSTIKWYILCGWGSPMLFVLPWVIVRAILEDVYCWNTHPTPGYFWIMRGPIVLSIVVNFVFFLNIVRVLFTKLNAVNSPEAKKFRYRKLAKSTLVLIPLFGVHYIVFAGLPKDVNPTAELIQL</sequence>
<proteinExistence type="inferred from homology"/>
<evidence type="ECO:0000256" key="12">
    <source>
        <dbReference type="ARBA" id="ARBA00023224"/>
    </source>
</evidence>
<dbReference type="SUPFAM" id="SSF111418">
    <property type="entry name" value="Hormone receptor domain"/>
    <property type="match status" value="1"/>
</dbReference>
<keyword evidence="16" id="KW-1185">Reference proteome</keyword>
<evidence type="ECO:0000256" key="13">
    <source>
        <dbReference type="SAM" id="Phobius"/>
    </source>
</evidence>
<dbReference type="Gene3D" id="4.10.1240.10">
    <property type="entry name" value="GPCR, family 2, extracellular hormone receptor domain"/>
    <property type="match status" value="1"/>
</dbReference>
<dbReference type="InterPro" id="IPR000832">
    <property type="entry name" value="GPCR_2_secretin-like"/>
</dbReference>